<accession>A0A1B3ZG83</accession>
<evidence type="ECO:0000256" key="3">
    <source>
        <dbReference type="ARBA" id="ARBA00012438"/>
    </source>
</evidence>
<feature type="transmembrane region" description="Helical" evidence="15">
    <location>
        <begin position="12"/>
        <end position="34"/>
    </location>
</feature>
<evidence type="ECO:0000259" key="16">
    <source>
        <dbReference type="PROSITE" id="PS50109"/>
    </source>
</evidence>
<dbReference type="InterPro" id="IPR005467">
    <property type="entry name" value="His_kinase_dom"/>
</dbReference>
<dbReference type="InterPro" id="IPR003660">
    <property type="entry name" value="HAMP_dom"/>
</dbReference>
<dbReference type="InterPro" id="IPR036097">
    <property type="entry name" value="HisK_dim/P_sf"/>
</dbReference>
<evidence type="ECO:0000256" key="2">
    <source>
        <dbReference type="ARBA" id="ARBA00004429"/>
    </source>
</evidence>
<dbReference type="GO" id="GO:0000155">
    <property type="term" value="F:phosphorelay sensor kinase activity"/>
    <property type="evidence" value="ECO:0007669"/>
    <property type="project" value="InterPro"/>
</dbReference>
<keyword evidence="6" id="KW-0597">Phosphoprotein</keyword>
<dbReference type="SMART" id="SM00387">
    <property type="entry name" value="HATPase_c"/>
    <property type="match status" value="1"/>
</dbReference>
<dbReference type="InterPro" id="IPR003661">
    <property type="entry name" value="HisK_dim/P_dom"/>
</dbReference>
<dbReference type="EC" id="2.7.13.3" evidence="3"/>
<dbReference type="SUPFAM" id="SSF55874">
    <property type="entry name" value="ATPase domain of HSP90 chaperone/DNA topoisomerase II/histidine kinase"/>
    <property type="match status" value="1"/>
</dbReference>
<dbReference type="Pfam" id="PF00672">
    <property type="entry name" value="HAMP"/>
    <property type="match status" value="1"/>
</dbReference>
<reference evidence="18 19" key="1">
    <citation type="submission" date="2016-01" db="EMBL/GenBank/DDBJ databases">
        <title>Complete genome and mega plasmid sequence of Sphingomonas panacis DCY99 elicits systemic resistance in rice to Xanthomonas oryzae.</title>
        <authorList>
            <person name="Kim Y.J."/>
            <person name="Yang D.C."/>
            <person name="Sing P."/>
        </authorList>
    </citation>
    <scope>NUCLEOTIDE SEQUENCE [LARGE SCALE GENOMIC DNA]</scope>
    <source>
        <strain evidence="18 19">DCY99</strain>
    </source>
</reference>
<dbReference type="PRINTS" id="PR00344">
    <property type="entry name" value="BCTRLSENSOR"/>
</dbReference>
<keyword evidence="13" id="KW-0902">Two-component regulatory system</keyword>
<evidence type="ECO:0000256" key="4">
    <source>
        <dbReference type="ARBA" id="ARBA00022475"/>
    </source>
</evidence>
<dbReference type="SMART" id="SM00304">
    <property type="entry name" value="HAMP"/>
    <property type="match status" value="1"/>
</dbReference>
<dbReference type="PANTHER" id="PTHR44936:SF5">
    <property type="entry name" value="SENSOR HISTIDINE KINASE ENVZ"/>
    <property type="match status" value="1"/>
</dbReference>
<dbReference type="STRING" id="1560345.AWL63_01905"/>
<comment type="subcellular location">
    <subcellularLocation>
        <location evidence="2">Cell inner membrane</location>
        <topology evidence="2">Multi-pass membrane protein</topology>
    </subcellularLocation>
</comment>
<dbReference type="EMBL" id="CP014168">
    <property type="protein sequence ID" value="AOH86433.1"/>
    <property type="molecule type" value="Genomic_DNA"/>
</dbReference>
<dbReference type="GO" id="GO:0005886">
    <property type="term" value="C:plasma membrane"/>
    <property type="evidence" value="ECO:0007669"/>
    <property type="project" value="UniProtKB-SubCell"/>
</dbReference>
<keyword evidence="19" id="KW-1185">Reference proteome</keyword>
<evidence type="ECO:0000256" key="14">
    <source>
        <dbReference type="ARBA" id="ARBA00023136"/>
    </source>
</evidence>
<organism evidence="18 19">
    <name type="scientific">Sphingomonas panacis</name>
    <dbReference type="NCBI Taxonomy" id="1560345"/>
    <lineage>
        <taxon>Bacteria</taxon>
        <taxon>Pseudomonadati</taxon>
        <taxon>Pseudomonadota</taxon>
        <taxon>Alphaproteobacteria</taxon>
        <taxon>Sphingomonadales</taxon>
        <taxon>Sphingomonadaceae</taxon>
        <taxon>Sphingomonas</taxon>
    </lineage>
</organism>
<evidence type="ECO:0000259" key="17">
    <source>
        <dbReference type="PROSITE" id="PS50885"/>
    </source>
</evidence>
<dbReference type="InterPro" id="IPR036890">
    <property type="entry name" value="HATPase_C_sf"/>
</dbReference>
<evidence type="ECO:0000256" key="15">
    <source>
        <dbReference type="SAM" id="Phobius"/>
    </source>
</evidence>
<evidence type="ECO:0000256" key="6">
    <source>
        <dbReference type="ARBA" id="ARBA00022553"/>
    </source>
</evidence>
<keyword evidence="9" id="KW-0547">Nucleotide-binding</keyword>
<dbReference type="SMART" id="SM00388">
    <property type="entry name" value="HisKA"/>
    <property type="match status" value="1"/>
</dbReference>
<keyword evidence="11" id="KW-0067">ATP-binding</keyword>
<proteinExistence type="predicted"/>
<keyword evidence="14 15" id="KW-0472">Membrane</keyword>
<evidence type="ECO:0000256" key="12">
    <source>
        <dbReference type="ARBA" id="ARBA00022989"/>
    </source>
</evidence>
<dbReference type="PROSITE" id="PS50885">
    <property type="entry name" value="HAMP"/>
    <property type="match status" value="1"/>
</dbReference>
<gene>
    <name evidence="18" type="ORF">AWL63_01905</name>
</gene>
<dbReference type="InterPro" id="IPR003594">
    <property type="entry name" value="HATPase_dom"/>
</dbReference>
<evidence type="ECO:0000313" key="18">
    <source>
        <dbReference type="EMBL" id="AOH86433.1"/>
    </source>
</evidence>
<dbReference type="RefSeq" id="WP_069206942.1">
    <property type="nucleotide sequence ID" value="NZ_CP014168.1"/>
</dbReference>
<dbReference type="Gene3D" id="3.30.565.10">
    <property type="entry name" value="Histidine kinase-like ATPase, C-terminal domain"/>
    <property type="match status" value="1"/>
</dbReference>
<feature type="domain" description="Histidine kinase" evidence="16">
    <location>
        <begin position="240"/>
        <end position="439"/>
    </location>
</feature>
<dbReference type="CDD" id="cd06225">
    <property type="entry name" value="HAMP"/>
    <property type="match status" value="1"/>
</dbReference>
<evidence type="ECO:0000313" key="19">
    <source>
        <dbReference type="Proteomes" id="UP000094256"/>
    </source>
</evidence>
<evidence type="ECO:0000256" key="7">
    <source>
        <dbReference type="ARBA" id="ARBA00022679"/>
    </source>
</evidence>
<keyword evidence="7" id="KW-0808">Transferase</keyword>
<dbReference type="GO" id="GO:0005524">
    <property type="term" value="F:ATP binding"/>
    <property type="evidence" value="ECO:0007669"/>
    <property type="project" value="UniProtKB-KW"/>
</dbReference>
<keyword evidence="12 15" id="KW-1133">Transmembrane helix</keyword>
<dbReference type="Proteomes" id="UP000094256">
    <property type="component" value="Chromosome"/>
</dbReference>
<dbReference type="Gene3D" id="1.10.287.130">
    <property type="match status" value="1"/>
</dbReference>
<evidence type="ECO:0000256" key="13">
    <source>
        <dbReference type="ARBA" id="ARBA00023012"/>
    </source>
</evidence>
<dbReference type="AlphaFoldDB" id="A0A1B3ZG83"/>
<name>A0A1B3ZG83_9SPHN</name>
<evidence type="ECO:0000256" key="1">
    <source>
        <dbReference type="ARBA" id="ARBA00000085"/>
    </source>
</evidence>
<keyword evidence="4" id="KW-1003">Cell membrane</keyword>
<evidence type="ECO:0000256" key="9">
    <source>
        <dbReference type="ARBA" id="ARBA00022741"/>
    </source>
</evidence>
<dbReference type="InterPro" id="IPR050980">
    <property type="entry name" value="2C_sensor_his_kinase"/>
</dbReference>
<dbReference type="OrthoDB" id="9804645at2"/>
<evidence type="ECO:0000256" key="8">
    <source>
        <dbReference type="ARBA" id="ARBA00022692"/>
    </source>
</evidence>
<comment type="catalytic activity">
    <reaction evidence="1">
        <text>ATP + protein L-histidine = ADP + protein N-phospho-L-histidine.</text>
        <dbReference type="EC" id="2.7.13.3"/>
    </reaction>
</comment>
<dbReference type="CDD" id="cd00082">
    <property type="entry name" value="HisKA"/>
    <property type="match status" value="1"/>
</dbReference>
<keyword evidence="5" id="KW-0997">Cell inner membrane</keyword>
<dbReference type="CDD" id="cd00075">
    <property type="entry name" value="HATPase"/>
    <property type="match status" value="1"/>
</dbReference>
<evidence type="ECO:0000256" key="11">
    <source>
        <dbReference type="ARBA" id="ARBA00022840"/>
    </source>
</evidence>
<keyword evidence="10 18" id="KW-0418">Kinase</keyword>
<dbReference type="InterPro" id="IPR004358">
    <property type="entry name" value="Sig_transdc_His_kin-like_C"/>
</dbReference>
<sequence>MNLARRISLGLLGRLLVILLLTIVVEFGASTLLYERASELSLREDEANRLAEHLVVSRKLLNEWPADQRVRIARELETDRYRIGWSPVDPNTSAFRPQLGSMQGQILAWEPDLARSNLRLRLPALHQDGSTVLGDLQLADGSWMTFQMRGITSAFNPSYDRILRALLPAILLAMLAGLLIRSTLRPLRGLIRASHHVGLGLRAPIAEEGSAEIRSLIHAFNEMQDRIHELIESRTQALAAVGHDLRTPLARLHLRLEGIDDAALRAELAEDVAEMSEMLGSLLAFFGGQSDPEKPALADLAVLVATLVDNAADRGLDATYEGPDHLELRVRASAMRRAIANLIENALHYGDRARVRLEADGARVCVIVEDDGPGIPPERIRDVLTPFVRLDEARARNTKGMGLGLAIVASAVEAEGGTLTLANRAEGGLTATIMLKRPE</sequence>
<dbReference type="SUPFAM" id="SSF47384">
    <property type="entry name" value="Homodimeric domain of signal transducing histidine kinase"/>
    <property type="match status" value="1"/>
</dbReference>
<evidence type="ECO:0000256" key="10">
    <source>
        <dbReference type="ARBA" id="ARBA00022777"/>
    </source>
</evidence>
<protein>
    <recommendedName>
        <fullName evidence="3">histidine kinase</fullName>
        <ecNumber evidence="3">2.7.13.3</ecNumber>
    </recommendedName>
</protein>
<dbReference type="PANTHER" id="PTHR44936">
    <property type="entry name" value="SENSOR PROTEIN CREC"/>
    <property type="match status" value="1"/>
</dbReference>
<dbReference type="KEGG" id="span:AWL63_01905"/>
<dbReference type="PROSITE" id="PS50109">
    <property type="entry name" value="HIS_KIN"/>
    <property type="match status" value="1"/>
</dbReference>
<dbReference type="Pfam" id="PF02518">
    <property type="entry name" value="HATPase_c"/>
    <property type="match status" value="1"/>
</dbReference>
<evidence type="ECO:0000256" key="5">
    <source>
        <dbReference type="ARBA" id="ARBA00022519"/>
    </source>
</evidence>
<feature type="domain" description="HAMP" evidence="17">
    <location>
        <begin position="181"/>
        <end position="232"/>
    </location>
</feature>
<keyword evidence="8 15" id="KW-0812">Transmembrane</keyword>